<protein>
    <submittedName>
        <fullName evidence="1">Uncharacterized protein</fullName>
    </submittedName>
</protein>
<evidence type="ECO:0000313" key="2">
    <source>
        <dbReference type="Proteomes" id="UP000244722"/>
    </source>
</evidence>
<dbReference type="EMBL" id="NESQ01000390">
    <property type="protein sequence ID" value="PUU73296.1"/>
    <property type="molecule type" value="Genomic_DNA"/>
</dbReference>
<keyword evidence="2" id="KW-1185">Reference proteome</keyword>
<dbReference type="Proteomes" id="UP000244722">
    <property type="component" value="Unassembled WGS sequence"/>
</dbReference>
<organism evidence="1 2">
    <name type="scientific">Tuber borchii</name>
    <name type="common">White truffle</name>
    <dbReference type="NCBI Taxonomy" id="42251"/>
    <lineage>
        <taxon>Eukaryota</taxon>
        <taxon>Fungi</taxon>
        <taxon>Dikarya</taxon>
        <taxon>Ascomycota</taxon>
        <taxon>Pezizomycotina</taxon>
        <taxon>Pezizomycetes</taxon>
        <taxon>Pezizales</taxon>
        <taxon>Tuberaceae</taxon>
        <taxon>Tuber</taxon>
    </lineage>
</organism>
<name>A0A2T6ZCX5_TUBBO</name>
<gene>
    <name evidence="1" type="ORF">B9Z19DRAFT_1197009</name>
</gene>
<proteinExistence type="predicted"/>
<dbReference type="OrthoDB" id="5489517at2759"/>
<accession>A0A2T6ZCX5</accession>
<evidence type="ECO:0000313" key="1">
    <source>
        <dbReference type="EMBL" id="PUU73296.1"/>
    </source>
</evidence>
<sequence length="197" mass="22953">MPMLEGAILSQLIGFLRNGTGTNKDFDMVLLQFEKVVHDMAISHFKIPEESVGKFIQEQIQEIHKLFGQVQAIAESYQLWGQTPNYFCKRDIAKPIPEFSPEDEQLVRDLITVMENEESVHDFLNTKPYVDHWGGMGDQDFIDLARRIVIDLNAMHEHADEDNKFMALTRQERIQDLLDLLKKCRGILSVRYYFHIL</sequence>
<dbReference type="AlphaFoldDB" id="A0A2T6ZCX5"/>
<comment type="caution">
    <text evidence="1">The sequence shown here is derived from an EMBL/GenBank/DDBJ whole genome shotgun (WGS) entry which is preliminary data.</text>
</comment>
<reference evidence="1 2" key="1">
    <citation type="submission" date="2017-04" db="EMBL/GenBank/DDBJ databases">
        <title>Draft genome sequence of Tuber borchii Vittad., a whitish edible truffle.</title>
        <authorList>
            <consortium name="DOE Joint Genome Institute"/>
            <person name="Murat C."/>
            <person name="Kuo A."/>
            <person name="Barry K.W."/>
            <person name="Clum A."/>
            <person name="Dockter R.B."/>
            <person name="Fauchery L."/>
            <person name="Iotti M."/>
            <person name="Kohler A."/>
            <person name="Labutti K."/>
            <person name="Lindquist E.A."/>
            <person name="Lipzen A."/>
            <person name="Ohm R.A."/>
            <person name="Wang M."/>
            <person name="Grigoriev I.V."/>
            <person name="Zambonelli A."/>
            <person name="Martin F.M."/>
        </authorList>
    </citation>
    <scope>NUCLEOTIDE SEQUENCE [LARGE SCALE GENOMIC DNA]</scope>
    <source>
        <strain evidence="1 2">Tbo3840</strain>
    </source>
</reference>